<keyword evidence="2" id="KW-1185">Reference proteome</keyword>
<dbReference type="GO" id="GO:0016163">
    <property type="term" value="F:nitrogenase activity"/>
    <property type="evidence" value="ECO:0007669"/>
    <property type="project" value="InterPro"/>
</dbReference>
<sequence length="103" mass="11191">MAGLVLGIALRHPIPARAVIVHRVILIHGGQACTCNDRFDSYTIAIIAKPPQPLDGDLQQVVRLLILRATSGSFCIVQILKALVQGGLNKLNRDEIRCAIETK</sequence>
<dbReference type="AlphaFoldDB" id="A0A7W6CV16"/>
<proteinExistence type="predicted"/>
<evidence type="ECO:0000313" key="2">
    <source>
        <dbReference type="Proteomes" id="UP000582090"/>
    </source>
</evidence>
<reference evidence="1 2" key="1">
    <citation type="submission" date="2020-08" db="EMBL/GenBank/DDBJ databases">
        <title>Genomic Encyclopedia of Type Strains, Phase IV (KMG-IV): sequencing the most valuable type-strain genomes for metagenomic binning, comparative biology and taxonomic classification.</title>
        <authorList>
            <person name="Goeker M."/>
        </authorList>
    </citation>
    <scope>NUCLEOTIDE SEQUENCE [LARGE SCALE GENOMIC DNA]</scope>
    <source>
        <strain evidence="1 2">DSM 26575</strain>
    </source>
</reference>
<comment type="caution">
    <text evidence="1">The sequence shown here is derived from an EMBL/GenBank/DDBJ whole genome shotgun (WGS) entry which is preliminary data.</text>
</comment>
<name>A0A7W6CV16_9HYPH</name>
<dbReference type="EMBL" id="JACIDW010000026">
    <property type="protein sequence ID" value="MBB3966961.1"/>
    <property type="molecule type" value="Genomic_DNA"/>
</dbReference>
<accession>A0A7W6CV16</accession>
<protein>
    <submittedName>
        <fullName evidence="1">Uncharacterized protein</fullName>
    </submittedName>
</protein>
<organism evidence="1 2">
    <name type="scientific">Rhizobium metallidurans</name>
    <dbReference type="NCBI Taxonomy" id="1265931"/>
    <lineage>
        <taxon>Bacteria</taxon>
        <taxon>Pseudomonadati</taxon>
        <taxon>Pseudomonadota</taxon>
        <taxon>Alphaproteobacteria</taxon>
        <taxon>Hyphomicrobiales</taxon>
        <taxon>Rhizobiaceae</taxon>
        <taxon>Rhizobium/Agrobacterium group</taxon>
        <taxon>Rhizobium</taxon>
    </lineage>
</organism>
<gene>
    <name evidence="1" type="ORF">GGQ67_004654</name>
</gene>
<evidence type="ECO:0000313" key="1">
    <source>
        <dbReference type="EMBL" id="MBB3966961.1"/>
    </source>
</evidence>
<dbReference type="PROSITE" id="PS00699">
    <property type="entry name" value="NITROGENASE_1_1"/>
    <property type="match status" value="1"/>
</dbReference>
<dbReference type="InterPro" id="IPR000318">
    <property type="entry name" value="Nase_comp1_CS"/>
</dbReference>
<dbReference type="Proteomes" id="UP000582090">
    <property type="component" value="Unassembled WGS sequence"/>
</dbReference>